<proteinExistence type="predicted"/>
<dbReference type="AlphaFoldDB" id="A0A812C0C9"/>
<comment type="caution">
    <text evidence="1">The sequence shown here is derived from an EMBL/GenBank/DDBJ whole genome shotgun (WGS) entry which is preliminary data.</text>
</comment>
<gene>
    <name evidence="1" type="ORF">SPHA_30229</name>
</gene>
<keyword evidence="2" id="KW-1185">Reference proteome</keyword>
<evidence type="ECO:0000313" key="1">
    <source>
        <dbReference type="EMBL" id="CAE1256448.1"/>
    </source>
</evidence>
<organism evidence="1 2">
    <name type="scientific">Acanthosepion pharaonis</name>
    <name type="common">Pharaoh cuttlefish</name>
    <name type="synonym">Sepia pharaonis</name>
    <dbReference type="NCBI Taxonomy" id="158019"/>
    <lineage>
        <taxon>Eukaryota</taxon>
        <taxon>Metazoa</taxon>
        <taxon>Spiralia</taxon>
        <taxon>Lophotrochozoa</taxon>
        <taxon>Mollusca</taxon>
        <taxon>Cephalopoda</taxon>
        <taxon>Coleoidea</taxon>
        <taxon>Decapodiformes</taxon>
        <taxon>Sepiida</taxon>
        <taxon>Sepiina</taxon>
        <taxon>Sepiidae</taxon>
        <taxon>Acanthosepion</taxon>
    </lineage>
</organism>
<name>A0A812C0C9_ACAPH</name>
<dbReference type="EMBL" id="CAHIKZ030001213">
    <property type="protein sequence ID" value="CAE1256448.1"/>
    <property type="molecule type" value="Genomic_DNA"/>
</dbReference>
<dbReference type="Proteomes" id="UP000597762">
    <property type="component" value="Unassembled WGS sequence"/>
</dbReference>
<reference evidence="1" key="1">
    <citation type="submission" date="2021-01" db="EMBL/GenBank/DDBJ databases">
        <authorList>
            <person name="Li R."/>
            <person name="Bekaert M."/>
        </authorList>
    </citation>
    <scope>NUCLEOTIDE SEQUENCE</scope>
    <source>
        <strain evidence="1">Farmed</strain>
    </source>
</reference>
<accession>A0A812C0C9</accession>
<evidence type="ECO:0000313" key="2">
    <source>
        <dbReference type="Proteomes" id="UP000597762"/>
    </source>
</evidence>
<sequence length="385" mass="40557">MLFFLYLQGIFKLYIDCQSFAFRLFPSTSSGGLLSLFPGVAKVFLGESPLVHQGCGPLGGDDERALGGSGRVFALVGEGGAEDGRLTVFGGGVGGLADVCLGDGVDCLGVGLGVDLIGVGVGCGVRSGWASCLSNGRRMIRPGSWGRGVTPPCRRMRRHRRSAACLDAPPPSLSSSPCQQPSNPLHQTWLRGRREQRPLYWAIETSQVRISCAPAVCPGWPVLDDTLGGAWDSQAASLGGGCWSDVASLGGSWWSQIASLGGKGSDASASGAETAGEGGAGYSERCSAMAPTLEHGEDVMGTPRRGVPPGRLLRLNSRRYSNARLETSCLQAVFFDCSDEQSVMSQPKVGNLLPPGRLLQRFRGESSEIIQHADGYLLPKQGRVK</sequence>
<protein>
    <submittedName>
        <fullName evidence="1">Uncharacterized protein</fullName>
    </submittedName>
</protein>